<dbReference type="Proteomes" id="UP000199611">
    <property type="component" value="Unassembled WGS sequence"/>
</dbReference>
<sequence>MQPEGDFYLITASWVFSESGWLEGGAIIFDPEKGEAICAGDRRDLKRSWGIQSAKIRDYPGCALFPALVNGHTHLELSAHSLIEADDYFTWVRRLIRLRSQLPMDQVVEAFRRELRKVWQCGTCLVGDITNIPILKEEEGEKLPYRHVFWELLGFNVYDIYDALKEDQRRYFLDGRFTRHISLVPHAVYSTSSRLISQTYRWCRSRGRPFTIHIGEHPDEREFMLTGKGACRELLEELGRWVPGWEPPGVSPVKYLESRKVLDSKTLLIHCIHFDDNDWQIVRSHGSHLCFCLRSNEFLKVGRPDIVKAYELGIPVLFGTDSLASSPDLNMFREIASVIDCYRDLHPDGVLKSASFTAFRFFTGNTRMPYLLVSPEGSASRDTITETVIESGVKGKIRWLEEDFVLEE</sequence>
<keyword evidence="4" id="KW-1185">Reference proteome</keyword>
<dbReference type="InterPro" id="IPR032466">
    <property type="entry name" value="Metal_Hydrolase"/>
</dbReference>
<dbReference type="STRING" id="39841.SAMN05660836_01878"/>
<reference evidence="3 4" key="1">
    <citation type="submission" date="2016-10" db="EMBL/GenBank/DDBJ databases">
        <authorList>
            <person name="de Groot N.N."/>
        </authorList>
    </citation>
    <scope>NUCLEOTIDE SEQUENCE [LARGE SCALE GENOMIC DNA]</scope>
    <source>
        <strain evidence="3 4">DSM 9990</strain>
    </source>
</reference>
<dbReference type="RefSeq" id="WP_093395280.1">
    <property type="nucleotide sequence ID" value="NZ_FOUU01000006.1"/>
</dbReference>
<dbReference type="SUPFAM" id="SSF51556">
    <property type="entry name" value="Metallo-dependent hydrolases"/>
    <property type="match status" value="1"/>
</dbReference>
<protein>
    <submittedName>
        <fullName evidence="3">Cytosine/adenosine deaminase</fullName>
    </submittedName>
</protein>
<evidence type="ECO:0000256" key="1">
    <source>
        <dbReference type="ARBA" id="ARBA00022801"/>
    </source>
</evidence>
<gene>
    <name evidence="3" type="ORF">SAMN05660836_01878</name>
</gene>
<evidence type="ECO:0000313" key="3">
    <source>
        <dbReference type="EMBL" id="SFM90124.1"/>
    </source>
</evidence>
<dbReference type="PANTHER" id="PTHR43794">
    <property type="entry name" value="AMINOHYDROLASE SSNA-RELATED"/>
    <property type="match status" value="1"/>
</dbReference>
<dbReference type="EMBL" id="FOUU01000006">
    <property type="protein sequence ID" value="SFM90124.1"/>
    <property type="molecule type" value="Genomic_DNA"/>
</dbReference>
<dbReference type="GO" id="GO:0016787">
    <property type="term" value="F:hydrolase activity"/>
    <property type="evidence" value="ECO:0007669"/>
    <property type="project" value="UniProtKB-KW"/>
</dbReference>
<dbReference type="OrthoDB" id="9807210at2"/>
<organism evidence="3 4">
    <name type="scientific">Thermodesulforhabdus norvegica</name>
    <dbReference type="NCBI Taxonomy" id="39841"/>
    <lineage>
        <taxon>Bacteria</taxon>
        <taxon>Pseudomonadati</taxon>
        <taxon>Thermodesulfobacteriota</taxon>
        <taxon>Syntrophobacteria</taxon>
        <taxon>Syntrophobacterales</taxon>
        <taxon>Thermodesulforhabdaceae</taxon>
        <taxon>Thermodesulforhabdus</taxon>
    </lineage>
</organism>
<dbReference type="InterPro" id="IPR006680">
    <property type="entry name" value="Amidohydro-rel"/>
</dbReference>
<dbReference type="Pfam" id="PF01979">
    <property type="entry name" value="Amidohydro_1"/>
    <property type="match status" value="1"/>
</dbReference>
<evidence type="ECO:0000259" key="2">
    <source>
        <dbReference type="Pfam" id="PF01979"/>
    </source>
</evidence>
<dbReference type="Gene3D" id="3.20.20.140">
    <property type="entry name" value="Metal-dependent hydrolases"/>
    <property type="match status" value="1"/>
</dbReference>
<dbReference type="InterPro" id="IPR050287">
    <property type="entry name" value="MTA/SAH_deaminase"/>
</dbReference>
<dbReference type="AlphaFoldDB" id="A0A1I4UMA4"/>
<feature type="domain" description="Amidohydrolase-related" evidence="2">
    <location>
        <begin position="64"/>
        <end position="362"/>
    </location>
</feature>
<name>A0A1I4UMA4_9BACT</name>
<evidence type="ECO:0000313" key="4">
    <source>
        <dbReference type="Proteomes" id="UP000199611"/>
    </source>
</evidence>
<dbReference type="PANTHER" id="PTHR43794:SF11">
    <property type="entry name" value="AMIDOHYDROLASE-RELATED DOMAIN-CONTAINING PROTEIN"/>
    <property type="match status" value="1"/>
</dbReference>
<keyword evidence="1" id="KW-0378">Hydrolase</keyword>
<proteinExistence type="predicted"/>
<accession>A0A1I4UMA4</accession>